<dbReference type="Proteomes" id="UP000254945">
    <property type="component" value="Unassembled WGS sequence"/>
</dbReference>
<name>A0A378T1F4_9MYCO</name>
<organism evidence="1 2">
    <name type="scientific">Mycolicibacterium senegalense</name>
    <dbReference type="NCBI Taxonomy" id="1796"/>
    <lineage>
        <taxon>Bacteria</taxon>
        <taxon>Bacillati</taxon>
        <taxon>Actinomycetota</taxon>
        <taxon>Actinomycetes</taxon>
        <taxon>Mycobacteriales</taxon>
        <taxon>Mycobacteriaceae</taxon>
        <taxon>Mycolicibacterium</taxon>
    </lineage>
</organism>
<dbReference type="EMBL" id="UGQQ01000001">
    <property type="protein sequence ID" value="STZ53703.1"/>
    <property type="molecule type" value="Genomic_DNA"/>
</dbReference>
<evidence type="ECO:0000313" key="1">
    <source>
        <dbReference type="EMBL" id="STZ53703.1"/>
    </source>
</evidence>
<sequence length="160" mass="16372">MASGSQTTDVAAVGRDLDLPYGYALTYSGRISGVTEPGELSVHYPFPTMDLVVLDDALKYGSRAAKARFAVYIGPLGAETAATAREILAKVPTPNNAVLLAVSPDQHAIEVVYGADVKGRGIEEAAPLGVSAAAASFKEGNLIDGLISAVRVLSAGVSPA</sequence>
<proteinExistence type="predicted"/>
<dbReference type="Pfam" id="PF17174">
    <property type="entry name" value="DUF5130"/>
    <property type="match status" value="1"/>
</dbReference>
<dbReference type="STRING" id="1796.ABW05_29090"/>
<evidence type="ECO:0000313" key="2">
    <source>
        <dbReference type="Proteomes" id="UP000254945"/>
    </source>
</evidence>
<accession>A0A378T1F4</accession>
<dbReference type="RefSeq" id="WP_036393493.1">
    <property type="nucleotide sequence ID" value="NZ_CP081000.1"/>
</dbReference>
<gene>
    <name evidence="1" type="ORF">NCTC4524_01325</name>
</gene>
<dbReference type="AlphaFoldDB" id="A0A378T1F4"/>
<reference evidence="1 2" key="1">
    <citation type="submission" date="2018-06" db="EMBL/GenBank/DDBJ databases">
        <authorList>
            <consortium name="Pathogen Informatics"/>
            <person name="Doyle S."/>
        </authorList>
    </citation>
    <scope>NUCLEOTIDE SEQUENCE [LARGE SCALE GENOMIC DNA]</scope>
    <source>
        <strain evidence="1 2">NCTC4524</strain>
    </source>
</reference>
<protein>
    <submittedName>
        <fullName evidence="1">Protein of uncharacterized function (DUF477)</fullName>
    </submittedName>
</protein>
<dbReference type="InterPro" id="IPR033437">
    <property type="entry name" value="DUF5130"/>
</dbReference>